<keyword evidence="6 8" id="KW-1133">Transmembrane helix</keyword>
<feature type="transmembrane region" description="Helical" evidence="8">
    <location>
        <begin position="162"/>
        <end position="179"/>
    </location>
</feature>
<evidence type="ECO:0000313" key="10">
    <source>
        <dbReference type="Proteomes" id="UP000244240"/>
    </source>
</evidence>
<sequence length="387" mass="43529">MQKETSRSPDLDKISPYQSFAILFSTMLGVGVLSFQREIAKEVGPDGIWTILVGGVLILAEVWLLTRVMEKYPHKNLAQFGEVFFKNRPRPWLGKLVFLPFALLVALFFFAASAVVTRTFGEVLISTVLFRTPLEVLMLGLLGVGAAVAGNRPQVIARFNEFVFPILLLPLPLYLVSFLQEGNLDNLFPLFHLNWVKLLKGVAASTFAYAGFSVIVVYMGYYQQPKKAVKPHLWAIGSVTFLYWIQMVVAVGVFGRAELVQLLWPTLDLLKVAAVPGMILERLESGFLAIWMVAVFTTIINLFGALVDMVVTFFGMREQHRKWVALGLLPVLYYVSYWPANLNTLFWWNKWIGRSEPLMGLVLILTFLLFAMTKRGKKGGKQDVPSA</sequence>
<dbReference type="GO" id="GO:0009847">
    <property type="term" value="P:spore germination"/>
    <property type="evidence" value="ECO:0007669"/>
    <property type="project" value="InterPro"/>
</dbReference>
<evidence type="ECO:0000256" key="4">
    <source>
        <dbReference type="ARBA" id="ARBA00022544"/>
    </source>
</evidence>
<dbReference type="NCBIfam" id="TIGR00912">
    <property type="entry name" value="2A0309"/>
    <property type="match status" value="1"/>
</dbReference>
<reference evidence="9 10" key="1">
    <citation type="submission" date="2018-04" db="EMBL/GenBank/DDBJ databases">
        <title>Genomic Encyclopedia of Archaeal and Bacterial Type Strains, Phase II (KMG-II): from individual species to whole genera.</title>
        <authorList>
            <person name="Goeker M."/>
        </authorList>
    </citation>
    <scope>NUCLEOTIDE SEQUENCE [LARGE SCALE GENOMIC DNA]</scope>
    <source>
        <strain evidence="9 10">DSM 45787</strain>
    </source>
</reference>
<organism evidence="9 10">
    <name type="scientific">Melghirimyces profundicolus</name>
    <dbReference type="NCBI Taxonomy" id="1242148"/>
    <lineage>
        <taxon>Bacteria</taxon>
        <taxon>Bacillati</taxon>
        <taxon>Bacillota</taxon>
        <taxon>Bacilli</taxon>
        <taxon>Bacillales</taxon>
        <taxon>Thermoactinomycetaceae</taxon>
        <taxon>Melghirimyces</taxon>
    </lineage>
</organism>
<feature type="transmembrane region" description="Helical" evidence="8">
    <location>
        <begin position="48"/>
        <end position="66"/>
    </location>
</feature>
<keyword evidence="5 8" id="KW-0812">Transmembrane</keyword>
<evidence type="ECO:0000256" key="7">
    <source>
        <dbReference type="ARBA" id="ARBA00023136"/>
    </source>
</evidence>
<evidence type="ECO:0000256" key="2">
    <source>
        <dbReference type="ARBA" id="ARBA00007998"/>
    </source>
</evidence>
<dbReference type="InterPro" id="IPR004761">
    <property type="entry name" value="Spore_GerAB"/>
</dbReference>
<evidence type="ECO:0000313" key="9">
    <source>
        <dbReference type="EMBL" id="PTX61223.1"/>
    </source>
</evidence>
<comment type="caution">
    <text evidence="9">The sequence shown here is derived from an EMBL/GenBank/DDBJ whole genome shotgun (WGS) entry which is preliminary data.</text>
</comment>
<dbReference type="PANTHER" id="PTHR34975:SF2">
    <property type="entry name" value="SPORE GERMINATION PROTEIN A2"/>
    <property type="match status" value="1"/>
</dbReference>
<evidence type="ECO:0000256" key="1">
    <source>
        <dbReference type="ARBA" id="ARBA00004141"/>
    </source>
</evidence>
<evidence type="ECO:0000256" key="3">
    <source>
        <dbReference type="ARBA" id="ARBA00022448"/>
    </source>
</evidence>
<name>A0A2T6BYT0_9BACL</name>
<dbReference type="EMBL" id="QBKR01000007">
    <property type="protein sequence ID" value="PTX61223.1"/>
    <property type="molecule type" value="Genomic_DNA"/>
</dbReference>
<feature type="transmembrane region" description="Helical" evidence="8">
    <location>
        <begin position="288"/>
        <end position="311"/>
    </location>
</feature>
<dbReference type="GO" id="GO:0016020">
    <property type="term" value="C:membrane"/>
    <property type="evidence" value="ECO:0007669"/>
    <property type="project" value="UniProtKB-SubCell"/>
</dbReference>
<feature type="transmembrane region" description="Helical" evidence="8">
    <location>
        <begin position="323"/>
        <end position="340"/>
    </location>
</feature>
<gene>
    <name evidence="9" type="ORF">C8P63_10717</name>
</gene>
<proteinExistence type="inferred from homology"/>
<feature type="transmembrane region" description="Helical" evidence="8">
    <location>
        <begin position="199"/>
        <end position="221"/>
    </location>
</feature>
<accession>A0A2T6BYT0</accession>
<keyword evidence="7 8" id="KW-0472">Membrane</keyword>
<protein>
    <submittedName>
        <fullName evidence="9">Spore germination protein</fullName>
    </submittedName>
</protein>
<dbReference type="Gene3D" id="1.20.1740.10">
    <property type="entry name" value="Amino acid/polyamine transporter I"/>
    <property type="match status" value="1"/>
</dbReference>
<evidence type="ECO:0000256" key="5">
    <source>
        <dbReference type="ARBA" id="ARBA00022692"/>
    </source>
</evidence>
<keyword evidence="4" id="KW-0309">Germination</keyword>
<feature type="transmembrane region" description="Helical" evidence="8">
    <location>
        <begin position="233"/>
        <end position="255"/>
    </location>
</feature>
<feature type="transmembrane region" description="Helical" evidence="8">
    <location>
        <begin position="352"/>
        <end position="372"/>
    </location>
</feature>
<dbReference type="RefSeq" id="WP_170109530.1">
    <property type="nucleotide sequence ID" value="NZ_QBKR01000007.1"/>
</dbReference>
<keyword evidence="10" id="KW-1185">Reference proteome</keyword>
<dbReference type="Proteomes" id="UP000244240">
    <property type="component" value="Unassembled WGS sequence"/>
</dbReference>
<dbReference type="PANTHER" id="PTHR34975">
    <property type="entry name" value="SPORE GERMINATION PROTEIN A2"/>
    <property type="match status" value="1"/>
</dbReference>
<comment type="similarity">
    <text evidence="2">Belongs to the amino acid-polyamine-organocation (APC) superfamily. Spore germination protein (SGP) (TC 2.A.3.9) family.</text>
</comment>
<keyword evidence="3" id="KW-0813">Transport</keyword>
<dbReference type="Pfam" id="PF03845">
    <property type="entry name" value="Spore_permease"/>
    <property type="match status" value="1"/>
</dbReference>
<evidence type="ECO:0000256" key="6">
    <source>
        <dbReference type="ARBA" id="ARBA00022989"/>
    </source>
</evidence>
<comment type="subcellular location">
    <subcellularLocation>
        <location evidence="1">Membrane</location>
        <topology evidence="1">Multi-pass membrane protein</topology>
    </subcellularLocation>
</comment>
<feature type="transmembrane region" description="Helical" evidence="8">
    <location>
        <begin position="20"/>
        <end position="36"/>
    </location>
</feature>
<dbReference type="AlphaFoldDB" id="A0A2T6BYT0"/>
<evidence type="ECO:0000256" key="8">
    <source>
        <dbReference type="SAM" id="Phobius"/>
    </source>
</evidence>
<feature type="transmembrane region" description="Helical" evidence="8">
    <location>
        <begin position="96"/>
        <end position="116"/>
    </location>
</feature>
<feature type="transmembrane region" description="Helical" evidence="8">
    <location>
        <begin position="128"/>
        <end position="150"/>
    </location>
</feature>